<gene>
    <name evidence="1" type="ORF">AVEN_40028_1</name>
</gene>
<accession>A0A4Y2RRL8</accession>
<dbReference type="OrthoDB" id="6410987at2759"/>
<reference evidence="1 2" key="1">
    <citation type="journal article" date="2019" name="Sci. Rep.">
        <title>Orb-weaving spider Araneus ventricosus genome elucidates the spidroin gene catalogue.</title>
        <authorList>
            <person name="Kono N."/>
            <person name="Nakamura H."/>
            <person name="Ohtoshi R."/>
            <person name="Moran D.A.P."/>
            <person name="Shinohara A."/>
            <person name="Yoshida Y."/>
            <person name="Fujiwara M."/>
            <person name="Mori M."/>
            <person name="Tomita M."/>
            <person name="Arakawa K."/>
        </authorList>
    </citation>
    <scope>NUCLEOTIDE SEQUENCE [LARGE SCALE GENOMIC DNA]</scope>
</reference>
<dbReference type="Proteomes" id="UP000499080">
    <property type="component" value="Unassembled WGS sequence"/>
</dbReference>
<evidence type="ECO:0000313" key="2">
    <source>
        <dbReference type="Proteomes" id="UP000499080"/>
    </source>
</evidence>
<sequence>MLTDCLFRTHRKNCALFVFNSFSVCLQILRTASIAEVAPDSFPILDSKNSSENICSVTMATRRFTTEIKYQMVEFWVPSDVVQHSFIVQNSISHLDLDVSASYRLRTSRFGRYPKYSPYSVINTEEKCQKFHSRSRRLLYELHLDLPKAREWSLKSESFPKNLEEYADLPCLARIGICHVFYIEILRDFIHCAFINADLNIKFLKWFMKFDELKYYDSLPMAPNVLKHFVDSMHVEFADSEFVEKCLTKLDFTSLLRHNEKPEIVGNLLHLVHRKGGRLEHEMWRCDFSDRCFSHPSFMYVGEILKFLDAPHLCGRFVDLFEKEISHETGYRPVSLFFRTLLLMSERRCALLLHLFWTSMYEYRNPSAASESLRLIWNAVPDSFISCNEIIAVFGRLGSEEIADIYDFYSKAVGVYHEDVRPRTLKHLCRSTIRYQLWRSEQWLPNGLKLKCTAVSVSHFIQSVCFNE</sequence>
<evidence type="ECO:0008006" key="3">
    <source>
        <dbReference type="Google" id="ProtNLM"/>
    </source>
</evidence>
<evidence type="ECO:0000313" key="1">
    <source>
        <dbReference type="EMBL" id="GBN77909.1"/>
    </source>
</evidence>
<keyword evidence="2" id="KW-1185">Reference proteome</keyword>
<comment type="caution">
    <text evidence="1">The sequence shown here is derived from an EMBL/GenBank/DDBJ whole genome shotgun (WGS) entry which is preliminary data.</text>
</comment>
<organism evidence="1 2">
    <name type="scientific">Araneus ventricosus</name>
    <name type="common">Orbweaver spider</name>
    <name type="synonym">Epeira ventricosa</name>
    <dbReference type="NCBI Taxonomy" id="182803"/>
    <lineage>
        <taxon>Eukaryota</taxon>
        <taxon>Metazoa</taxon>
        <taxon>Ecdysozoa</taxon>
        <taxon>Arthropoda</taxon>
        <taxon>Chelicerata</taxon>
        <taxon>Arachnida</taxon>
        <taxon>Araneae</taxon>
        <taxon>Araneomorphae</taxon>
        <taxon>Entelegynae</taxon>
        <taxon>Araneoidea</taxon>
        <taxon>Araneidae</taxon>
        <taxon>Araneus</taxon>
    </lineage>
</organism>
<proteinExistence type="predicted"/>
<name>A0A4Y2RRL8_ARAVE</name>
<dbReference type="AlphaFoldDB" id="A0A4Y2RRL8"/>
<dbReference type="EMBL" id="BGPR01017978">
    <property type="protein sequence ID" value="GBN77909.1"/>
    <property type="molecule type" value="Genomic_DNA"/>
</dbReference>
<protein>
    <recommendedName>
        <fullName evidence="3">SOCS box domain-containing protein</fullName>
    </recommendedName>
</protein>